<keyword evidence="11" id="KW-1185">Reference proteome</keyword>
<dbReference type="Gene3D" id="3.90.950.10">
    <property type="match status" value="1"/>
</dbReference>
<feature type="active site" description="Proton acceptor" evidence="9">
    <location>
        <position position="69"/>
    </location>
</feature>
<evidence type="ECO:0000256" key="1">
    <source>
        <dbReference type="ARBA" id="ARBA00004496"/>
    </source>
</evidence>
<reference evidence="10 11" key="1">
    <citation type="submission" date="2019-02" db="EMBL/GenBank/DDBJ databases">
        <title>Investigation of anaerobic lignin degradation for improved lignocellulosic biofuels.</title>
        <authorList>
            <person name="Deangelis K."/>
        </authorList>
    </citation>
    <scope>NUCLEOTIDE SEQUENCE [LARGE SCALE GENOMIC DNA]</scope>
    <source>
        <strain evidence="10 11">159R</strain>
    </source>
</reference>
<keyword evidence="3 9" id="KW-0378">Hydrolase</keyword>
<dbReference type="OrthoDB" id="9813694at2"/>
<dbReference type="PIRSF" id="PIRSF006305">
    <property type="entry name" value="Maf"/>
    <property type="match status" value="1"/>
</dbReference>
<comment type="caution">
    <text evidence="9">Lacks conserved residue(s) required for the propagation of feature annotation.</text>
</comment>
<dbReference type="EC" id="3.6.1.-" evidence="9"/>
<evidence type="ECO:0000256" key="9">
    <source>
        <dbReference type="HAMAP-Rule" id="MF_00528"/>
    </source>
</evidence>
<proteinExistence type="inferred from homology"/>
<dbReference type="FunFam" id="3.90.950.10:FF:000005">
    <property type="entry name" value="7-methyl-GTP pyrophosphatase"/>
    <property type="match status" value="1"/>
</dbReference>
<dbReference type="RefSeq" id="WP_132922494.1">
    <property type="nucleotide sequence ID" value="NZ_SJOI01000001.1"/>
</dbReference>
<dbReference type="InterPro" id="IPR003697">
    <property type="entry name" value="Maf-like"/>
</dbReference>
<evidence type="ECO:0000256" key="4">
    <source>
        <dbReference type="ARBA" id="ARBA00023080"/>
    </source>
</evidence>
<dbReference type="GO" id="GO:0005737">
    <property type="term" value="C:cytoplasm"/>
    <property type="evidence" value="ECO:0007669"/>
    <property type="project" value="UniProtKB-SubCell"/>
</dbReference>
<sequence>MCKIVLASSSPFRRALLEKLRLPFLTCAPDIDEAPLSGESPRDMVLRLSAGKAAALRIKYERHLIIGSDQCCVLGGEITGKPLSRENAVRQLRHASGKRVTFYTGLVLLNSATGRLQQTVETFQVMFRSLSDREIEGYVDAEQPLNCAGAFKCEGLGITLFKSLDGRDPNSLIGLPLIALAAMLRNEGINPLDEAQCPRYL</sequence>
<dbReference type="InterPro" id="IPR029001">
    <property type="entry name" value="ITPase-like_fam"/>
</dbReference>
<evidence type="ECO:0000256" key="6">
    <source>
        <dbReference type="ARBA" id="ARBA00053369"/>
    </source>
</evidence>
<dbReference type="PANTHER" id="PTHR43213:SF10">
    <property type="entry name" value="7-METHYL-GTP PYROPHOSPHATASE"/>
    <property type="match status" value="1"/>
</dbReference>
<dbReference type="Proteomes" id="UP000294555">
    <property type="component" value="Unassembled WGS sequence"/>
</dbReference>
<evidence type="ECO:0000256" key="5">
    <source>
        <dbReference type="ARBA" id="ARBA00050213"/>
    </source>
</evidence>
<dbReference type="SUPFAM" id="SSF52972">
    <property type="entry name" value="ITPase-like"/>
    <property type="match status" value="1"/>
</dbReference>
<evidence type="ECO:0000256" key="3">
    <source>
        <dbReference type="ARBA" id="ARBA00022801"/>
    </source>
</evidence>
<evidence type="ECO:0000256" key="8">
    <source>
        <dbReference type="ARBA" id="ARBA00068163"/>
    </source>
</evidence>
<name>A0A4R1N8W8_9GAMM</name>
<dbReference type="Pfam" id="PF02545">
    <property type="entry name" value="Maf"/>
    <property type="match status" value="1"/>
</dbReference>
<evidence type="ECO:0000256" key="2">
    <source>
        <dbReference type="ARBA" id="ARBA00022490"/>
    </source>
</evidence>
<dbReference type="HAMAP" id="MF_00528">
    <property type="entry name" value="Maf"/>
    <property type="match status" value="1"/>
</dbReference>
<comment type="cofactor">
    <cofactor evidence="9">
        <name>a divalent metal cation</name>
        <dbReference type="ChEBI" id="CHEBI:60240"/>
    </cofactor>
</comment>
<evidence type="ECO:0000313" key="10">
    <source>
        <dbReference type="EMBL" id="TCL03642.1"/>
    </source>
</evidence>
<organism evidence="10 11">
    <name type="scientific">Sodalis ligni</name>
    <dbReference type="NCBI Taxonomy" id="2697027"/>
    <lineage>
        <taxon>Bacteria</taxon>
        <taxon>Pseudomonadati</taxon>
        <taxon>Pseudomonadota</taxon>
        <taxon>Gammaproteobacteria</taxon>
        <taxon>Enterobacterales</taxon>
        <taxon>Bruguierivoracaceae</taxon>
        <taxon>Sodalis</taxon>
    </lineage>
</organism>
<comment type="subcellular location">
    <subcellularLocation>
        <location evidence="1 9">Cytoplasm</location>
    </subcellularLocation>
</comment>
<dbReference type="EMBL" id="SJOI01000001">
    <property type="protein sequence ID" value="TCL03642.1"/>
    <property type="molecule type" value="Genomic_DNA"/>
</dbReference>
<protein>
    <recommendedName>
        <fullName evidence="8 9">7-methyl-GTP pyrophosphatase</fullName>
        <shortName evidence="9">m(7)GTP pyrophosphatase</shortName>
        <ecNumber evidence="9">3.6.1.-</ecNumber>
    </recommendedName>
</protein>
<comment type="similarity">
    <text evidence="7 9">Belongs to the Maf family. YceF subfamily.</text>
</comment>
<comment type="catalytic activity">
    <reaction evidence="5 9">
        <text>N(7)-methyl-GTP + H2O = N(7)-methyl-GMP + diphosphate + H(+)</text>
        <dbReference type="Rhea" id="RHEA:58744"/>
        <dbReference type="ChEBI" id="CHEBI:15377"/>
        <dbReference type="ChEBI" id="CHEBI:15378"/>
        <dbReference type="ChEBI" id="CHEBI:33019"/>
        <dbReference type="ChEBI" id="CHEBI:58285"/>
        <dbReference type="ChEBI" id="CHEBI:87133"/>
    </reaction>
</comment>
<dbReference type="AlphaFoldDB" id="A0A4R1N8W8"/>
<dbReference type="PANTHER" id="PTHR43213">
    <property type="entry name" value="BIFUNCTIONAL DTTP/UTP PYROPHOSPHATASE/METHYLTRANSFERASE PROTEIN-RELATED"/>
    <property type="match status" value="1"/>
</dbReference>
<keyword evidence="2 9" id="KW-0963">Cytoplasm</keyword>
<feature type="site" description="Important for substrate specificity" evidence="9">
    <location>
        <position position="154"/>
    </location>
</feature>
<comment type="caution">
    <text evidence="10">The sequence shown here is derived from an EMBL/GenBank/DDBJ whole genome shotgun (WGS) entry which is preliminary data.</text>
</comment>
<accession>A0A4R1N8W8</accession>
<dbReference type="GO" id="GO:0009117">
    <property type="term" value="P:nucleotide metabolic process"/>
    <property type="evidence" value="ECO:0007669"/>
    <property type="project" value="UniProtKB-KW"/>
</dbReference>
<keyword evidence="4 9" id="KW-0546">Nucleotide metabolism</keyword>
<comment type="function">
    <text evidence="6 9">Nucleoside triphosphate pyrophosphatase that hydrolyzes 7-methyl-GTP (m(7)GTP). May have a dual role in cell division arrest and in preventing the incorporation of modified nucleotides into cellular nucleic acids.</text>
</comment>
<evidence type="ECO:0000313" key="11">
    <source>
        <dbReference type="Proteomes" id="UP000294555"/>
    </source>
</evidence>
<evidence type="ECO:0000256" key="7">
    <source>
        <dbReference type="ARBA" id="ARBA00060749"/>
    </source>
</evidence>
<gene>
    <name evidence="10" type="ORF">EZJ58_1719</name>
</gene>
<feature type="site" description="Important for substrate specificity" evidence="9">
    <location>
        <position position="12"/>
    </location>
</feature>
<dbReference type="NCBIfam" id="TIGR00172">
    <property type="entry name" value="maf"/>
    <property type="match status" value="1"/>
</dbReference>
<dbReference type="GO" id="GO:0047429">
    <property type="term" value="F:nucleoside triphosphate diphosphatase activity"/>
    <property type="evidence" value="ECO:0007669"/>
    <property type="project" value="InterPro"/>
</dbReference>
<dbReference type="CDD" id="cd00555">
    <property type="entry name" value="Maf"/>
    <property type="match status" value="1"/>
</dbReference>
<feature type="site" description="Important for substrate specificity" evidence="9">
    <location>
        <position position="70"/>
    </location>
</feature>